<keyword evidence="2" id="KW-1185">Reference proteome</keyword>
<organism evidence="1 2">
    <name type="scientific">Smallanthus sonchifolius</name>
    <dbReference type="NCBI Taxonomy" id="185202"/>
    <lineage>
        <taxon>Eukaryota</taxon>
        <taxon>Viridiplantae</taxon>
        <taxon>Streptophyta</taxon>
        <taxon>Embryophyta</taxon>
        <taxon>Tracheophyta</taxon>
        <taxon>Spermatophyta</taxon>
        <taxon>Magnoliopsida</taxon>
        <taxon>eudicotyledons</taxon>
        <taxon>Gunneridae</taxon>
        <taxon>Pentapetalae</taxon>
        <taxon>asterids</taxon>
        <taxon>campanulids</taxon>
        <taxon>Asterales</taxon>
        <taxon>Asteraceae</taxon>
        <taxon>Asteroideae</taxon>
        <taxon>Heliantheae alliance</taxon>
        <taxon>Millerieae</taxon>
        <taxon>Smallanthus</taxon>
    </lineage>
</organism>
<proteinExistence type="predicted"/>
<protein>
    <submittedName>
        <fullName evidence="1">Uncharacterized protein</fullName>
    </submittedName>
</protein>
<name>A0ACB9D5R0_9ASTR</name>
<sequence length="66" mass="7457">MGVAQLENIILERQFKDEMNVIMLLMARQDNTIGSGCKDGSQTGFIPQAMNALFNKIKSLKHQIEF</sequence>
<evidence type="ECO:0000313" key="2">
    <source>
        <dbReference type="Proteomes" id="UP001056120"/>
    </source>
</evidence>
<dbReference type="EMBL" id="CM042037">
    <property type="protein sequence ID" value="KAI3741835.1"/>
    <property type="molecule type" value="Genomic_DNA"/>
</dbReference>
<comment type="caution">
    <text evidence="1">The sequence shown here is derived from an EMBL/GenBank/DDBJ whole genome shotgun (WGS) entry which is preliminary data.</text>
</comment>
<evidence type="ECO:0000313" key="1">
    <source>
        <dbReference type="EMBL" id="KAI3741835.1"/>
    </source>
</evidence>
<accession>A0ACB9D5R0</accession>
<gene>
    <name evidence="1" type="ORF">L1987_59513</name>
</gene>
<reference evidence="1 2" key="2">
    <citation type="journal article" date="2022" name="Mol. Ecol. Resour.">
        <title>The genomes of chicory, endive, great burdock and yacon provide insights into Asteraceae paleo-polyploidization history and plant inulin production.</title>
        <authorList>
            <person name="Fan W."/>
            <person name="Wang S."/>
            <person name="Wang H."/>
            <person name="Wang A."/>
            <person name="Jiang F."/>
            <person name="Liu H."/>
            <person name="Zhao H."/>
            <person name="Xu D."/>
            <person name="Zhang Y."/>
        </authorList>
    </citation>
    <scope>NUCLEOTIDE SEQUENCE [LARGE SCALE GENOMIC DNA]</scope>
    <source>
        <strain evidence="2">cv. Yunnan</strain>
        <tissue evidence="1">Leaves</tissue>
    </source>
</reference>
<dbReference type="Proteomes" id="UP001056120">
    <property type="component" value="Linkage Group LG20"/>
</dbReference>
<reference evidence="2" key="1">
    <citation type="journal article" date="2022" name="Mol. Ecol. Resour.">
        <title>The genomes of chicory, endive, great burdock and yacon provide insights into Asteraceae palaeo-polyploidization history and plant inulin production.</title>
        <authorList>
            <person name="Fan W."/>
            <person name="Wang S."/>
            <person name="Wang H."/>
            <person name="Wang A."/>
            <person name="Jiang F."/>
            <person name="Liu H."/>
            <person name="Zhao H."/>
            <person name="Xu D."/>
            <person name="Zhang Y."/>
        </authorList>
    </citation>
    <scope>NUCLEOTIDE SEQUENCE [LARGE SCALE GENOMIC DNA]</scope>
    <source>
        <strain evidence="2">cv. Yunnan</strain>
    </source>
</reference>